<feature type="non-terminal residue" evidence="2">
    <location>
        <position position="94"/>
    </location>
</feature>
<dbReference type="GO" id="GO:0000922">
    <property type="term" value="C:spindle pole"/>
    <property type="evidence" value="ECO:0007669"/>
    <property type="project" value="TreeGrafter"/>
</dbReference>
<keyword evidence="3" id="KW-1185">Reference proteome</keyword>
<feature type="domain" description="Protein kinase" evidence="1">
    <location>
        <begin position="1"/>
        <end position="92"/>
    </location>
</feature>
<dbReference type="GO" id="GO:0005737">
    <property type="term" value="C:cytoplasm"/>
    <property type="evidence" value="ECO:0007669"/>
    <property type="project" value="TreeGrafter"/>
</dbReference>
<dbReference type="GO" id="GO:0005634">
    <property type="term" value="C:nucleus"/>
    <property type="evidence" value="ECO:0007669"/>
    <property type="project" value="TreeGrafter"/>
</dbReference>
<accession>A0A7K7L9L2</accession>
<keyword evidence="2" id="KW-0808">Transferase</keyword>
<dbReference type="GO" id="GO:0005813">
    <property type="term" value="C:centrosome"/>
    <property type="evidence" value="ECO:0007669"/>
    <property type="project" value="TreeGrafter"/>
</dbReference>
<proteinExistence type="predicted"/>
<dbReference type="GO" id="GO:0006974">
    <property type="term" value="P:DNA damage response"/>
    <property type="evidence" value="ECO:0007669"/>
    <property type="project" value="TreeGrafter"/>
</dbReference>
<dbReference type="Gene3D" id="1.10.510.10">
    <property type="entry name" value="Transferase(Phosphotransferase) domain 1"/>
    <property type="match status" value="1"/>
</dbReference>
<keyword evidence="2" id="KW-0418">Kinase</keyword>
<dbReference type="SUPFAM" id="SSF56112">
    <property type="entry name" value="Protein kinase-like (PK-like)"/>
    <property type="match status" value="1"/>
</dbReference>
<dbReference type="GO" id="GO:0004672">
    <property type="term" value="F:protein kinase activity"/>
    <property type="evidence" value="ECO:0007669"/>
    <property type="project" value="InterPro"/>
</dbReference>
<feature type="non-terminal residue" evidence="2">
    <location>
        <position position="1"/>
    </location>
</feature>
<dbReference type="GO" id="GO:0005524">
    <property type="term" value="F:ATP binding"/>
    <property type="evidence" value="ECO:0007669"/>
    <property type="project" value="InterPro"/>
</dbReference>
<dbReference type="GO" id="GO:0000776">
    <property type="term" value="C:kinetochore"/>
    <property type="evidence" value="ECO:0007669"/>
    <property type="project" value="TreeGrafter"/>
</dbReference>
<organism evidence="2 3">
    <name type="scientific">Asarcornis scutulata</name>
    <dbReference type="NCBI Taxonomy" id="75869"/>
    <lineage>
        <taxon>Eukaryota</taxon>
        <taxon>Metazoa</taxon>
        <taxon>Chordata</taxon>
        <taxon>Craniata</taxon>
        <taxon>Vertebrata</taxon>
        <taxon>Euteleostomi</taxon>
        <taxon>Archelosauria</taxon>
        <taxon>Archosauria</taxon>
        <taxon>Dinosauria</taxon>
        <taxon>Saurischia</taxon>
        <taxon>Theropoda</taxon>
        <taxon>Coelurosauria</taxon>
        <taxon>Aves</taxon>
        <taxon>Neognathae</taxon>
        <taxon>Galloanserae</taxon>
        <taxon>Anseriformes</taxon>
        <taxon>Anatidae</taxon>
        <taxon>Anatinae</taxon>
        <taxon>Asarcornis</taxon>
    </lineage>
</organism>
<dbReference type="GO" id="GO:2000045">
    <property type="term" value="P:regulation of G1/S transition of mitotic cell cycle"/>
    <property type="evidence" value="ECO:0007669"/>
    <property type="project" value="TreeGrafter"/>
</dbReference>
<dbReference type="PROSITE" id="PS50011">
    <property type="entry name" value="PROTEIN_KINASE_DOM"/>
    <property type="match status" value="1"/>
</dbReference>
<reference evidence="2 3" key="1">
    <citation type="submission" date="2019-09" db="EMBL/GenBank/DDBJ databases">
        <title>Bird 10,000 Genomes (B10K) Project - Family phase.</title>
        <authorList>
            <person name="Zhang G."/>
        </authorList>
    </citation>
    <scope>NUCLEOTIDE SEQUENCE [LARGE SCALE GENOMIC DNA]</scope>
    <source>
        <strain evidence="2">OUT-0051</strain>
        <tissue evidence="2">Kidney</tissue>
    </source>
</reference>
<comment type="caution">
    <text evidence="2">The sequence shown here is derived from an EMBL/GenBank/DDBJ whole genome shotgun (WGS) entry which is preliminary data.</text>
</comment>
<dbReference type="PANTHER" id="PTHR24345:SF43">
    <property type="entry name" value="INACTIVE SERINE_THREONINE-PROTEIN KINASE PLK5"/>
    <property type="match status" value="1"/>
</dbReference>
<gene>
    <name evidence="2" type="primary">Plk5</name>
    <name evidence="2" type="ORF">ASASCU_R16124</name>
</gene>
<evidence type="ECO:0000259" key="1">
    <source>
        <dbReference type="PROSITE" id="PS50011"/>
    </source>
</evidence>
<sequence length="94" mass="10218">TPAYMAPEVLDRKGHGEPSDVWALGCITYEVLTGSPPFEAAERQELYGSIRAARYPLPPSLSPRARALLGRLLLPDPTARAGLGEVLEHGFFTQ</sequence>
<dbReference type="EMBL" id="VZSO01000272">
    <property type="protein sequence ID" value="NWZ27503.1"/>
    <property type="molecule type" value="Genomic_DNA"/>
</dbReference>
<dbReference type="GO" id="GO:0007052">
    <property type="term" value="P:mitotic spindle organization"/>
    <property type="evidence" value="ECO:0007669"/>
    <property type="project" value="TreeGrafter"/>
</dbReference>
<evidence type="ECO:0000313" key="2">
    <source>
        <dbReference type="EMBL" id="NWZ27503.1"/>
    </source>
</evidence>
<evidence type="ECO:0000313" key="3">
    <source>
        <dbReference type="Proteomes" id="UP000525565"/>
    </source>
</evidence>
<dbReference type="AlphaFoldDB" id="A0A7K7L9L2"/>
<dbReference type="Proteomes" id="UP000525565">
    <property type="component" value="Unassembled WGS sequence"/>
</dbReference>
<protein>
    <submittedName>
        <fullName evidence="2">PLK5 kinase</fullName>
    </submittedName>
</protein>
<dbReference type="Pfam" id="PF00069">
    <property type="entry name" value="Pkinase"/>
    <property type="match status" value="1"/>
</dbReference>
<name>A0A7K7L9L2_9AVES</name>
<dbReference type="PANTHER" id="PTHR24345">
    <property type="entry name" value="SERINE/THREONINE-PROTEIN KINASE PLK"/>
    <property type="match status" value="1"/>
</dbReference>
<dbReference type="InterPro" id="IPR000719">
    <property type="entry name" value="Prot_kinase_dom"/>
</dbReference>
<dbReference type="InterPro" id="IPR011009">
    <property type="entry name" value="Kinase-like_dom_sf"/>
</dbReference>